<dbReference type="SMART" id="SM00516">
    <property type="entry name" value="SEC14"/>
    <property type="match status" value="1"/>
</dbReference>
<name>A0A1R3KWZ9_COCAP</name>
<proteinExistence type="predicted"/>
<dbReference type="PANTHER" id="PTHR46277:SF19">
    <property type="entry name" value="RANDOM SLUG PROTEIN 5-LIKE"/>
    <property type="match status" value="1"/>
</dbReference>
<organism evidence="2 3">
    <name type="scientific">Corchorus capsularis</name>
    <name type="common">Jute</name>
    <dbReference type="NCBI Taxonomy" id="210143"/>
    <lineage>
        <taxon>Eukaryota</taxon>
        <taxon>Viridiplantae</taxon>
        <taxon>Streptophyta</taxon>
        <taxon>Embryophyta</taxon>
        <taxon>Tracheophyta</taxon>
        <taxon>Spermatophyta</taxon>
        <taxon>Magnoliopsida</taxon>
        <taxon>eudicotyledons</taxon>
        <taxon>Gunneridae</taxon>
        <taxon>Pentapetalae</taxon>
        <taxon>rosids</taxon>
        <taxon>malvids</taxon>
        <taxon>Malvales</taxon>
        <taxon>Malvaceae</taxon>
        <taxon>Grewioideae</taxon>
        <taxon>Apeibeae</taxon>
        <taxon>Corchorus</taxon>
    </lineage>
</organism>
<dbReference type="Gene3D" id="3.40.525.10">
    <property type="entry name" value="CRAL-TRIO lipid binding domain"/>
    <property type="match status" value="1"/>
</dbReference>
<dbReference type="PANTHER" id="PTHR46277">
    <property type="entry name" value="OS03G0850700 PROTEIN"/>
    <property type="match status" value="1"/>
</dbReference>
<protein>
    <recommendedName>
        <fullName evidence="1">CRAL-TRIO domain-containing protein</fullName>
    </recommendedName>
</protein>
<feature type="domain" description="CRAL-TRIO" evidence="1">
    <location>
        <begin position="82"/>
        <end position="245"/>
    </location>
</feature>
<dbReference type="SUPFAM" id="SSF46938">
    <property type="entry name" value="CRAL/TRIO N-terminal domain"/>
    <property type="match status" value="1"/>
</dbReference>
<dbReference type="InterPro" id="IPR036865">
    <property type="entry name" value="CRAL-TRIO_dom_sf"/>
</dbReference>
<sequence length="282" mass="32641">MENHSNKTQVEDHQESNEVEKTKICLMRTFVETQDPSSKEVDDLTLRRFLRARDLDVEKASGMFLKYLKWRRNFVPNGSISPTQVCNEIKQNKMFLQGSDKKGRPISVLFAARHFQHKGGVEEFKRYIVYIFEKIFARMPPGQEKFDVIADLQGWGYANCDIRAYLAALSLVQDYYPERLGKVFIVHAPYIFMTAWKIVYPFIDNKTKKKVCTASYKWEAKCSMFNLKGRRDGTLVLGIIIRVRAVYEHQTDLTPVTTVATKQKSLMGHSHEGCFISTELFG</sequence>
<dbReference type="OrthoDB" id="1434354at2759"/>
<dbReference type="Pfam" id="PF00650">
    <property type="entry name" value="CRAL_TRIO"/>
    <property type="match status" value="1"/>
</dbReference>
<accession>A0A1R3KWZ9</accession>
<gene>
    <name evidence="2" type="ORF">CCACVL1_00411</name>
</gene>
<dbReference type="SMART" id="SM01100">
    <property type="entry name" value="CRAL_TRIO_N"/>
    <property type="match status" value="1"/>
</dbReference>
<comment type="caution">
    <text evidence="2">The sequence shown here is derived from an EMBL/GenBank/DDBJ whole genome shotgun (WGS) entry which is preliminary data.</text>
</comment>
<dbReference type="InterPro" id="IPR001251">
    <property type="entry name" value="CRAL-TRIO_dom"/>
</dbReference>
<dbReference type="AlphaFoldDB" id="A0A1R3KWZ9"/>
<evidence type="ECO:0000313" key="3">
    <source>
        <dbReference type="Proteomes" id="UP000188268"/>
    </source>
</evidence>
<dbReference type="InterPro" id="IPR036273">
    <property type="entry name" value="CRAL/TRIO_N_dom_sf"/>
</dbReference>
<keyword evidence="3" id="KW-1185">Reference proteome</keyword>
<reference evidence="2 3" key="1">
    <citation type="submission" date="2013-09" db="EMBL/GenBank/DDBJ databases">
        <title>Corchorus capsularis genome sequencing.</title>
        <authorList>
            <person name="Alam M."/>
            <person name="Haque M.S."/>
            <person name="Islam M.S."/>
            <person name="Emdad E.M."/>
            <person name="Islam M.M."/>
            <person name="Ahmed B."/>
            <person name="Halim A."/>
            <person name="Hossen Q.M.M."/>
            <person name="Hossain M.Z."/>
            <person name="Ahmed R."/>
            <person name="Khan M.M."/>
            <person name="Islam R."/>
            <person name="Rashid M.M."/>
            <person name="Khan S.A."/>
            <person name="Rahman M.S."/>
            <person name="Alam M."/>
        </authorList>
    </citation>
    <scope>NUCLEOTIDE SEQUENCE [LARGE SCALE GENOMIC DNA]</scope>
    <source>
        <strain evidence="3">cv. CVL-1</strain>
        <tissue evidence="2">Whole seedling</tissue>
    </source>
</reference>
<dbReference type="SUPFAM" id="SSF52087">
    <property type="entry name" value="CRAL/TRIO domain"/>
    <property type="match status" value="1"/>
</dbReference>
<evidence type="ECO:0000259" key="1">
    <source>
        <dbReference type="PROSITE" id="PS50191"/>
    </source>
</evidence>
<dbReference type="Proteomes" id="UP000188268">
    <property type="component" value="Unassembled WGS sequence"/>
</dbReference>
<dbReference type="PROSITE" id="PS50191">
    <property type="entry name" value="CRAL_TRIO"/>
    <property type="match status" value="1"/>
</dbReference>
<evidence type="ECO:0000313" key="2">
    <source>
        <dbReference type="EMBL" id="OMP11600.1"/>
    </source>
</evidence>
<dbReference type="CDD" id="cd00170">
    <property type="entry name" value="SEC14"/>
    <property type="match status" value="1"/>
</dbReference>
<dbReference type="EMBL" id="AWWV01001121">
    <property type="protein sequence ID" value="OMP11600.1"/>
    <property type="molecule type" value="Genomic_DNA"/>
</dbReference>
<dbReference type="OMA" id="IKKASAM"/>
<dbReference type="Gramene" id="OMP11600">
    <property type="protein sequence ID" value="OMP11600"/>
    <property type="gene ID" value="CCACVL1_00411"/>
</dbReference>
<dbReference type="InterPro" id="IPR011074">
    <property type="entry name" value="CRAL/TRIO_N_dom"/>
</dbReference>
<dbReference type="Pfam" id="PF03765">
    <property type="entry name" value="CRAL_TRIO_N"/>
    <property type="match status" value="1"/>
</dbReference>